<comment type="caution">
    <text evidence="2">The sequence shown here is derived from an EMBL/GenBank/DDBJ whole genome shotgun (WGS) entry which is preliminary data.</text>
</comment>
<feature type="domain" description="F-box" evidence="1">
    <location>
        <begin position="6"/>
        <end position="54"/>
    </location>
</feature>
<sequence>MSNTMIPWLCLLPVEILHHIFDCLDASTILFSLRCTCRRLKTIVDSYDRYVLDFRSISKSDFQLLCCLINPRKVKSLILFPKDETSDQLELFMTYFRIQEFTRLRSLTLIEIEERQLKVLLKRFCIPSLTSFSFKLGKYDDRRTNTTATLLSSIISQANLHHLNLELRSTRLEKMIWPAQCLIKYLKIGSCDEFSQIFIILRCSPHLQTFVIKFSSYVDDTIISLDSFRTSFQQLTSLTLENLRANVNNLELLLSLMTSLTYLKLIGLGHFLNGNRWEQFIQTNLPCLKKFELFVQEWKDVDYTSVDIEAIIELFRTSFWIEHKKWFFTCETIELWPRVIKLYSIPLCISTLTYEPESNKISSSTFYSIINNDMSIMDNIDTIDFKFSKFTLDDIQQQQQNLHGPLFRRITNLELDYYVQPIPNWASFISILVDLTTVTQIKLTGIRIFQAHPNIITDLSSLLQQACSLTSLDICCNYDSRRSKLTAQDIYSMTPSHVKHLAASIKNLNEVKICLTKLQHLLTARFFYRSSSFSNVVVEWLEQEKAGSSYFVGAVFTKVWLVQSNNQFKLVRIGNKRIKLTVDH</sequence>
<reference evidence="2" key="1">
    <citation type="submission" date="2021-02" db="EMBL/GenBank/DDBJ databases">
        <authorList>
            <person name="Nowell W R."/>
        </authorList>
    </citation>
    <scope>NUCLEOTIDE SEQUENCE</scope>
</reference>
<dbReference type="EMBL" id="CAJNOH010000024">
    <property type="protein sequence ID" value="CAF0773613.1"/>
    <property type="molecule type" value="Genomic_DNA"/>
</dbReference>
<dbReference type="SUPFAM" id="SSF81383">
    <property type="entry name" value="F-box domain"/>
    <property type="match status" value="1"/>
</dbReference>
<accession>A0A813QZ69</accession>
<protein>
    <recommendedName>
        <fullName evidence="1">F-box domain-containing protein</fullName>
    </recommendedName>
</protein>
<evidence type="ECO:0000313" key="2">
    <source>
        <dbReference type="EMBL" id="CAF0773613.1"/>
    </source>
</evidence>
<proteinExistence type="predicted"/>
<dbReference type="PROSITE" id="PS50181">
    <property type="entry name" value="FBOX"/>
    <property type="match status" value="1"/>
</dbReference>
<name>A0A813QZ69_9BILA</name>
<dbReference type="InterPro" id="IPR036047">
    <property type="entry name" value="F-box-like_dom_sf"/>
</dbReference>
<dbReference type="CDD" id="cd09917">
    <property type="entry name" value="F-box_SF"/>
    <property type="match status" value="1"/>
</dbReference>
<dbReference type="SMART" id="SM00256">
    <property type="entry name" value="FBOX"/>
    <property type="match status" value="1"/>
</dbReference>
<gene>
    <name evidence="2" type="ORF">PYM288_LOCUS3242</name>
</gene>
<dbReference type="Proteomes" id="UP000663854">
    <property type="component" value="Unassembled WGS sequence"/>
</dbReference>
<dbReference type="InterPro" id="IPR001810">
    <property type="entry name" value="F-box_dom"/>
</dbReference>
<evidence type="ECO:0000313" key="3">
    <source>
        <dbReference type="Proteomes" id="UP000663854"/>
    </source>
</evidence>
<dbReference type="Pfam" id="PF00646">
    <property type="entry name" value="F-box"/>
    <property type="match status" value="1"/>
</dbReference>
<dbReference type="SUPFAM" id="SSF52047">
    <property type="entry name" value="RNI-like"/>
    <property type="match status" value="1"/>
</dbReference>
<organism evidence="2 3">
    <name type="scientific">Rotaria sordida</name>
    <dbReference type="NCBI Taxonomy" id="392033"/>
    <lineage>
        <taxon>Eukaryota</taxon>
        <taxon>Metazoa</taxon>
        <taxon>Spiralia</taxon>
        <taxon>Gnathifera</taxon>
        <taxon>Rotifera</taxon>
        <taxon>Eurotatoria</taxon>
        <taxon>Bdelloidea</taxon>
        <taxon>Philodinida</taxon>
        <taxon>Philodinidae</taxon>
        <taxon>Rotaria</taxon>
    </lineage>
</organism>
<dbReference type="InterPro" id="IPR032675">
    <property type="entry name" value="LRR_dom_sf"/>
</dbReference>
<evidence type="ECO:0000259" key="1">
    <source>
        <dbReference type="PROSITE" id="PS50181"/>
    </source>
</evidence>
<dbReference type="Gene3D" id="3.80.10.10">
    <property type="entry name" value="Ribonuclease Inhibitor"/>
    <property type="match status" value="1"/>
</dbReference>
<dbReference type="AlphaFoldDB" id="A0A813QZ69"/>